<reference evidence="1 2" key="1">
    <citation type="journal article" date="2002" name="Nature">
        <title>Genome sequence of the plant pathogen Ralstonia solanacearum.</title>
        <authorList>
            <person name="Salanoubat M."/>
            <person name="Genin S."/>
            <person name="Artiguenave F."/>
            <person name="Gouzy J."/>
            <person name="Mangenot S."/>
            <person name="Arlat M."/>
            <person name="Billault A."/>
            <person name="Brottier P."/>
            <person name="Camus J.C."/>
            <person name="Cattolico L."/>
            <person name="Chandler M."/>
            <person name="Choisne N."/>
            <person name="Claudel-Renard C."/>
            <person name="Cunnac S."/>
            <person name="Demange N."/>
            <person name="Gaspin C."/>
            <person name="Lavie M."/>
            <person name="Moisan A."/>
            <person name="Robert C."/>
            <person name="Saurin W."/>
            <person name="Schiex T."/>
            <person name="Siguier P."/>
            <person name="Thebault P."/>
            <person name="Whalen M."/>
            <person name="Wincker P."/>
            <person name="Levy M."/>
            <person name="Weissenbach J."/>
            <person name="Boucher C.A."/>
        </authorList>
    </citation>
    <scope>NUCLEOTIDE SEQUENCE [LARGE SCALE GENOMIC DNA]</scope>
    <source>
        <strain evidence="2">ATCC BAA-1114 / GMI1000</strain>
    </source>
</reference>
<name>Q8XY17_RALN1</name>
<accession>Q8XY17</accession>
<keyword evidence="2" id="KW-1185">Reference proteome</keyword>
<dbReference type="EMBL" id="AL646052">
    <property type="protein sequence ID" value="CAD15648.1"/>
    <property type="molecule type" value="Genomic_DNA"/>
</dbReference>
<gene>
    <name evidence="1" type="ordered locus">RSc1946</name>
</gene>
<dbReference type="EnsemblBacteria" id="CAD15648">
    <property type="protein sequence ID" value="CAD15648"/>
    <property type="gene ID" value="RSc1946"/>
</dbReference>
<evidence type="ECO:0000313" key="1">
    <source>
        <dbReference type="EMBL" id="CAD15648.1"/>
    </source>
</evidence>
<sequence>MGTLFEQPRRQFLDVSTDNIDDFLSVANHLAKKHKLSVADVIAARAVLETARASDLAVRNGDVFDEQMAGLGRLLEELTSAIESLKVAG</sequence>
<dbReference type="HOGENOM" id="CLU_2452453_0_0_4"/>
<evidence type="ECO:0000313" key="2">
    <source>
        <dbReference type="Proteomes" id="UP000001436"/>
    </source>
</evidence>
<dbReference type="KEGG" id="rso:RSc1946"/>
<protein>
    <submittedName>
        <fullName evidence="1">Uncharacterized protein</fullName>
    </submittedName>
</protein>
<organism evidence="1 2">
    <name type="scientific">Ralstonia nicotianae (strain ATCC BAA-1114 / GMI1000)</name>
    <name type="common">Ralstonia solanacearum</name>
    <dbReference type="NCBI Taxonomy" id="267608"/>
    <lineage>
        <taxon>Bacteria</taxon>
        <taxon>Pseudomonadati</taxon>
        <taxon>Pseudomonadota</taxon>
        <taxon>Betaproteobacteria</taxon>
        <taxon>Burkholderiales</taxon>
        <taxon>Burkholderiaceae</taxon>
        <taxon>Ralstonia</taxon>
        <taxon>Ralstonia solanacearum species complex</taxon>
    </lineage>
</organism>
<proteinExistence type="predicted"/>
<dbReference type="RefSeq" id="WP_011001883.1">
    <property type="nucleotide sequence ID" value="NC_003295.1"/>
</dbReference>
<dbReference type="AlphaFoldDB" id="Q8XY17"/>
<dbReference type="Proteomes" id="UP000001436">
    <property type="component" value="Chromosome"/>
</dbReference>